<keyword evidence="2 5" id="KW-0808">Transferase</keyword>
<dbReference type="Pfam" id="PF13439">
    <property type="entry name" value="Glyco_transf_4"/>
    <property type="match status" value="1"/>
</dbReference>
<dbReference type="InterPro" id="IPR028098">
    <property type="entry name" value="Glyco_trans_4-like_N"/>
</dbReference>
<dbReference type="GO" id="GO:0016757">
    <property type="term" value="F:glycosyltransferase activity"/>
    <property type="evidence" value="ECO:0007669"/>
    <property type="project" value="UniProtKB-KW"/>
</dbReference>
<accession>A0A8J3PLE4</accession>
<name>A0A8J3PLE4_9ACTN</name>
<evidence type="ECO:0000313" key="6">
    <source>
        <dbReference type="Proteomes" id="UP000653674"/>
    </source>
</evidence>
<dbReference type="PANTHER" id="PTHR46401:SF2">
    <property type="entry name" value="GLYCOSYLTRANSFERASE WBBK-RELATED"/>
    <property type="match status" value="1"/>
</dbReference>
<dbReference type="GO" id="GO:0009103">
    <property type="term" value="P:lipopolysaccharide biosynthetic process"/>
    <property type="evidence" value="ECO:0007669"/>
    <property type="project" value="TreeGrafter"/>
</dbReference>
<dbReference type="Proteomes" id="UP000653674">
    <property type="component" value="Unassembled WGS sequence"/>
</dbReference>
<dbReference type="RefSeq" id="WP_168075773.1">
    <property type="nucleotide sequence ID" value="NZ_BAAAQJ010000019.1"/>
</dbReference>
<organism evidence="5 6">
    <name type="scientific">Planosporangium flavigriseum</name>
    <dbReference type="NCBI Taxonomy" id="373681"/>
    <lineage>
        <taxon>Bacteria</taxon>
        <taxon>Bacillati</taxon>
        <taxon>Actinomycetota</taxon>
        <taxon>Actinomycetes</taxon>
        <taxon>Micromonosporales</taxon>
        <taxon>Micromonosporaceae</taxon>
        <taxon>Planosporangium</taxon>
    </lineage>
</organism>
<comment type="caution">
    <text evidence="5">The sequence shown here is derived from an EMBL/GenBank/DDBJ whole genome shotgun (WGS) entry which is preliminary data.</text>
</comment>
<sequence length="395" mass="42248">MTAGRPPRVLVDATSVPADRGGVGRYVDGLLGALGNMDVDLAVVCQRTDAERYGRLLPSAKVIAAPAAVAHRPARLAWEQTGLPLLGQQVGAQVLHSPFYTCPLRTNCPVTVTVHDATFFTEPEHYDKSRRTFFRSAIKTSLRRAARVIVPSKATRDELIRLLDADPTRIDVAYHGVDSQAFHVPSADEKARVRARLGLGGLNYIAFLGAKEPRKNVPNLIRGWAAAVGDREDPPALVIAGGQGHDDEIDQAVSEVPPHLRLLRPGYLRYADLPGFLGGALIAAYPSYGEGFGLPILEAMACGAPVLTTPRLSLPEVGGEAVAYTGPNPDEIARDLSSLLDDEPRRTAMAKAGVDRAKEFTWESSAEVHLAAWARAAGGGGGVDLIPDRTARKQA</sequence>
<keyword evidence="1" id="KW-0328">Glycosyltransferase</keyword>
<evidence type="ECO:0000256" key="2">
    <source>
        <dbReference type="ARBA" id="ARBA00022679"/>
    </source>
</evidence>
<protein>
    <submittedName>
        <fullName evidence="5">Glycosyl transferase</fullName>
    </submittedName>
</protein>
<dbReference type="InterPro" id="IPR001296">
    <property type="entry name" value="Glyco_trans_1"/>
</dbReference>
<evidence type="ECO:0000256" key="1">
    <source>
        <dbReference type="ARBA" id="ARBA00022676"/>
    </source>
</evidence>
<dbReference type="PANTHER" id="PTHR46401">
    <property type="entry name" value="GLYCOSYLTRANSFERASE WBBK-RELATED"/>
    <property type="match status" value="1"/>
</dbReference>
<proteinExistence type="predicted"/>
<reference evidence="5" key="1">
    <citation type="submission" date="2021-01" db="EMBL/GenBank/DDBJ databases">
        <title>Whole genome shotgun sequence of Planosporangium flavigriseum NBRC 105377.</title>
        <authorList>
            <person name="Komaki H."/>
            <person name="Tamura T."/>
        </authorList>
    </citation>
    <scope>NUCLEOTIDE SEQUENCE</scope>
    <source>
        <strain evidence="5">NBRC 105377</strain>
    </source>
</reference>
<dbReference type="SUPFAM" id="SSF53756">
    <property type="entry name" value="UDP-Glycosyltransferase/glycogen phosphorylase"/>
    <property type="match status" value="1"/>
</dbReference>
<dbReference type="Pfam" id="PF00534">
    <property type="entry name" value="Glycos_transf_1"/>
    <property type="match status" value="1"/>
</dbReference>
<keyword evidence="6" id="KW-1185">Reference proteome</keyword>
<dbReference type="CDD" id="cd03809">
    <property type="entry name" value="GT4_MtfB-like"/>
    <property type="match status" value="1"/>
</dbReference>
<evidence type="ECO:0000259" key="4">
    <source>
        <dbReference type="Pfam" id="PF13439"/>
    </source>
</evidence>
<dbReference type="AlphaFoldDB" id="A0A8J3PLE4"/>
<feature type="domain" description="Glycosyl transferase family 1" evidence="3">
    <location>
        <begin position="198"/>
        <end position="353"/>
    </location>
</feature>
<dbReference type="EMBL" id="BONU01000005">
    <property type="protein sequence ID" value="GIG72798.1"/>
    <property type="molecule type" value="Genomic_DNA"/>
</dbReference>
<dbReference type="Gene3D" id="3.40.50.2000">
    <property type="entry name" value="Glycogen Phosphorylase B"/>
    <property type="match status" value="2"/>
</dbReference>
<gene>
    <name evidence="5" type="ORF">Pfl04_12020</name>
</gene>
<evidence type="ECO:0000259" key="3">
    <source>
        <dbReference type="Pfam" id="PF00534"/>
    </source>
</evidence>
<evidence type="ECO:0000313" key="5">
    <source>
        <dbReference type="EMBL" id="GIG72798.1"/>
    </source>
</evidence>
<feature type="domain" description="Glycosyltransferase subfamily 4-like N-terminal" evidence="4">
    <location>
        <begin position="21"/>
        <end position="179"/>
    </location>
</feature>